<dbReference type="EMBL" id="KV428652">
    <property type="protein sequence ID" value="KZT31322.1"/>
    <property type="molecule type" value="Genomic_DNA"/>
</dbReference>
<organism evidence="2 3">
    <name type="scientific">Sistotremastrum suecicum HHB10207 ss-3</name>
    <dbReference type="NCBI Taxonomy" id="1314776"/>
    <lineage>
        <taxon>Eukaryota</taxon>
        <taxon>Fungi</taxon>
        <taxon>Dikarya</taxon>
        <taxon>Basidiomycota</taxon>
        <taxon>Agaricomycotina</taxon>
        <taxon>Agaricomycetes</taxon>
        <taxon>Sistotremastrales</taxon>
        <taxon>Sistotremastraceae</taxon>
        <taxon>Sistotremastrum</taxon>
    </lineage>
</organism>
<evidence type="ECO:0000313" key="2">
    <source>
        <dbReference type="EMBL" id="KZT31322.1"/>
    </source>
</evidence>
<feature type="region of interest" description="Disordered" evidence="1">
    <location>
        <begin position="355"/>
        <end position="446"/>
    </location>
</feature>
<protein>
    <submittedName>
        <fullName evidence="2">Uncharacterized protein</fullName>
    </submittedName>
</protein>
<keyword evidence="3" id="KW-1185">Reference proteome</keyword>
<feature type="compositionally biased region" description="Low complexity" evidence="1">
    <location>
        <begin position="408"/>
        <end position="446"/>
    </location>
</feature>
<evidence type="ECO:0000256" key="1">
    <source>
        <dbReference type="SAM" id="MobiDB-lite"/>
    </source>
</evidence>
<dbReference type="AlphaFoldDB" id="A0A165WM56"/>
<reference evidence="2 3" key="1">
    <citation type="journal article" date="2016" name="Mol. Biol. Evol.">
        <title>Comparative Genomics of Early-Diverging Mushroom-Forming Fungi Provides Insights into the Origins of Lignocellulose Decay Capabilities.</title>
        <authorList>
            <person name="Nagy L.G."/>
            <person name="Riley R."/>
            <person name="Tritt A."/>
            <person name="Adam C."/>
            <person name="Daum C."/>
            <person name="Floudas D."/>
            <person name="Sun H."/>
            <person name="Yadav J.S."/>
            <person name="Pangilinan J."/>
            <person name="Larsson K.H."/>
            <person name="Matsuura K."/>
            <person name="Barry K."/>
            <person name="Labutti K."/>
            <person name="Kuo R."/>
            <person name="Ohm R.A."/>
            <person name="Bhattacharya S.S."/>
            <person name="Shirouzu T."/>
            <person name="Yoshinaga Y."/>
            <person name="Martin F.M."/>
            <person name="Grigoriev I.V."/>
            <person name="Hibbett D.S."/>
        </authorList>
    </citation>
    <scope>NUCLEOTIDE SEQUENCE [LARGE SCALE GENOMIC DNA]</scope>
    <source>
        <strain evidence="2 3">HHB10207 ss-3</strain>
    </source>
</reference>
<evidence type="ECO:0000313" key="3">
    <source>
        <dbReference type="Proteomes" id="UP000076798"/>
    </source>
</evidence>
<proteinExistence type="predicted"/>
<gene>
    <name evidence="2" type="ORF">SISSUDRAFT_1067857</name>
</gene>
<dbReference type="Proteomes" id="UP000076798">
    <property type="component" value="Unassembled WGS sequence"/>
</dbReference>
<feature type="region of interest" description="Disordered" evidence="1">
    <location>
        <begin position="488"/>
        <end position="521"/>
    </location>
</feature>
<sequence>MPNPALNCPGSKATVFLRRDGQVWASPNYHLHPVDLIQYKPSEPRPRNVDDRGLRLRWPAPARHPISFNPRSEWRAWTVTNFWLYHQNESKYHDLLDSSCPSQYVHYDRLKGAYVITPVARALLNEAHDVLWAAVVANKERIPLRPGSKPFDAPLRYKFDVDRHCDIEPDLWGYIETIMFYFRELLGFCHWAVTIHPSSRERELYPRHLFLPDYPRPHWADKLGCVLDLDWFEDAALATQWINHFSKHKVPFCFNKADPRFARHFPSLFDVIYDDITREGFKAARQARHEERVATGRVQSNFRNKKATYFREEKGRLIKLSKNEARDMQDYGCDHYYWGPPENNNIVLRETRAQPGDADYDPYLDGEYTRSSSKRPISPNAQSSPPKRSTLALSIEEPAQVHSPSPPSTSTSTALFSSSNLSSPNQFSLSKSSVSSPSLSNPVPTSHLHAVTAAPTLRDSAPAPVVRLPSPRTTTEPVVSVTPVVKLPPSARPESSHASNNTTDSASSVERVHETVSVSSAPSASLPVVSKPLPAPPPPISVEVAEAIEAMKAPIAPIAFKAAPALTYRLSPLEWNSNPSFKNPVLISVRLSQTDPAPPPAPIIDQELGVVTSFWNVDILQDAILGHPWLNPSLAPDRIQLMVSTVSLRLFIENCGPSMTKAEAARWLRERHIPFSVLFHADTLTAITTETVLEAPDYLADDYELPFACIRYPRTTLLHEIHVPHGHFPRWVESARELTHRFHSVRFLDIGGMISRVAVWLNPSLSTTDPLQPSLAAVAFQHLSRENGSEFFRDYVAADEAMFLEGTVFTCLADRRYGATYAVPISLPPPFFFEAPYGLDIGRPLGRPGSPVASPTASQARLLSSLPSGGTSCEVAVYFA</sequence>
<feature type="compositionally biased region" description="Polar residues" evidence="1">
    <location>
        <begin position="496"/>
        <end position="508"/>
    </location>
</feature>
<feature type="compositionally biased region" description="Polar residues" evidence="1">
    <location>
        <begin position="369"/>
        <end position="387"/>
    </location>
</feature>
<name>A0A165WM56_9AGAM</name>
<accession>A0A165WM56</accession>